<evidence type="ECO:0000313" key="2">
    <source>
        <dbReference type="EMBL" id="KAK4604918.1"/>
    </source>
</evidence>
<dbReference type="EMBL" id="JAXUIC010000002">
    <property type="protein sequence ID" value="KAK4604918.1"/>
    <property type="molecule type" value="Genomic_DNA"/>
</dbReference>
<dbReference type="Pfam" id="PF22936">
    <property type="entry name" value="Pol_BBD"/>
    <property type="match status" value="1"/>
</dbReference>
<name>A0AAN7G2G8_QUERU</name>
<gene>
    <name evidence="2" type="ORF">RGQ29_013118</name>
</gene>
<proteinExistence type="predicted"/>
<evidence type="ECO:0000259" key="1">
    <source>
        <dbReference type="Pfam" id="PF22936"/>
    </source>
</evidence>
<organism evidence="2 3">
    <name type="scientific">Quercus rubra</name>
    <name type="common">Northern red oak</name>
    <name type="synonym">Quercus borealis</name>
    <dbReference type="NCBI Taxonomy" id="3512"/>
    <lineage>
        <taxon>Eukaryota</taxon>
        <taxon>Viridiplantae</taxon>
        <taxon>Streptophyta</taxon>
        <taxon>Embryophyta</taxon>
        <taxon>Tracheophyta</taxon>
        <taxon>Spermatophyta</taxon>
        <taxon>Magnoliopsida</taxon>
        <taxon>eudicotyledons</taxon>
        <taxon>Gunneridae</taxon>
        <taxon>Pentapetalae</taxon>
        <taxon>rosids</taxon>
        <taxon>fabids</taxon>
        <taxon>Fagales</taxon>
        <taxon>Fagaceae</taxon>
        <taxon>Quercus</taxon>
    </lineage>
</organism>
<dbReference type="AlphaFoldDB" id="A0AAN7G2G8"/>
<reference evidence="2 3" key="1">
    <citation type="journal article" date="2023" name="G3 (Bethesda)">
        <title>A haplotype-resolved chromosome-scale genome for Quercus rubra L. provides insights into the genetics of adaptive traits for red oak species.</title>
        <authorList>
            <person name="Kapoor B."/>
            <person name="Jenkins J."/>
            <person name="Schmutz J."/>
            <person name="Zhebentyayeva T."/>
            <person name="Kuelheim C."/>
            <person name="Coggeshall M."/>
            <person name="Heim C."/>
            <person name="Lasky J.R."/>
            <person name="Leites L."/>
            <person name="Islam-Faridi N."/>
            <person name="Romero-Severson J."/>
            <person name="DeLeo V.L."/>
            <person name="Lucas S.M."/>
            <person name="Lazic D."/>
            <person name="Gailing O."/>
            <person name="Carlson J."/>
            <person name="Staton M."/>
        </authorList>
    </citation>
    <scope>NUCLEOTIDE SEQUENCE [LARGE SCALE GENOMIC DNA]</scope>
    <source>
        <strain evidence="2">Pseudo-F2</strain>
    </source>
</reference>
<sequence length="138" mass="15726">MTREDFCLANSATTHTILKDKKYFQNLKLCKANFNTISGSSNLIEGSGRAIIMLSKDTKLCIDDVLYASKSSRNLLSFKDIRYNGYHIETNNEDSEKFLYITSIVSGQKLILEKLSIFSFGLYYTTMRTIETNVAIHQ</sequence>
<evidence type="ECO:0000313" key="3">
    <source>
        <dbReference type="Proteomes" id="UP001324115"/>
    </source>
</evidence>
<accession>A0AAN7G2G8</accession>
<comment type="caution">
    <text evidence="2">The sequence shown here is derived from an EMBL/GenBank/DDBJ whole genome shotgun (WGS) entry which is preliminary data.</text>
</comment>
<feature type="domain" description="Retrovirus-related Pol polyprotein from transposon TNT 1-94-like beta-barrel" evidence="1">
    <location>
        <begin position="9"/>
        <end position="86"/>
    </location>
</feature>
<dbReference type="Proteomes" id="UP001324115">
    <property type="component" value="Unassembled WGS sequence"/>
</dbReference>
<protein>
    <recommendedName>
        <fullName evidence="1">Retrovirus-related Pol polyprotein from transposon TNT 1-94-like beta-barrel domain-containing protein</fullName>
    </recommendedName>
</protein>
<keyword evidence="3" id="KW-1185">Reference proteome</keyword>
<feature type="non-terminal residue" evidence="2">
    <location>
        <position position="138"/>
    </location>
</feature>
<dbReference type="InterPro" id="IPR054722">
    <property type="entry name" value="PolX-like_BBD"/>
</dbReference>